<evidence type="ECO:0000256" key="1">
    <source>
        <dbReference type="SAM" id="Coils"/>
    </source>
</evidence>
<dbReference type="AlphaFoldDB" id="A0A9W7ZM84"/>
<reference evidence="3" key="1">
    <citation type="submission" date="2022-07" db="EMBL/GenBank/DDBJ databases">
        <title>Phylogenomic reconstructions and comparative analyses of Kickxellomycotina fungi.</title>
        <authorList>
            <person name="Reynolds N.K."/>
            <person name="Stajich J.E."/>
            <person name="Barry K."/>
            <person name="Grigoriev I.V."/>
            <person name="Crous P."/>
            <person name="Smith M.E."/>
        </authorList>
    </citation>
    <scope>NUCLEOTIDE SEQUENCE</scope>
    <source>
        <strain evidence="3">RSA 861</strain>
    </source>
</reference>
<name>A0A9W7ZM84_9FUNG</name>
<keyword evidence="4" id="KW-1185">Reference proteome</keyword>
<evidence type="ECO:0000313" key="4">
    <source>
        <dbReference type="Proteomes" id="UP001150569"/>
    </source>
</evidence>
<protein>
    <submittedName>
        <fullName evidence="3">Uncharacterized protein</fullName>
    </submittedName>
</protein>
<organism evidence="3 4">
    <name type="scientific">Tieghemiomyces parasiticus</name>
    <dbReference type="NCBI Taxonomy" id="78921"/>
    <lineage>
        <taxon>Eukaryota</taxon>
        <taxon>Fungi</taxon>
        <taxon>Fungi incertae sedis</taxon>
        <taxon>Zoopagomycota</taxon>
        <taxon>Kickxellomycotina</taxon>
        <taxon>Dimargaritomycetes</taxon>
        <taxon>Dimargaritales</taxon>
        <taxon>Dimargaritaceae</taxon>
        <taxon>Tieghemiomyces</taxon>
    </lineage>
</organism>
<feature type="region of interest" description="Disordered" evidence="2">
    <location>
        <begin position="1"/>
        <end position="39"/>
    </location>
</feature>
<feature type="compositionally biased region" description="Pro residues" evidence="2">
    <location>
        <begin position="1"/>
        <end position="12"/>
    </location>
</feature>
<comment type="caution">
    <text evidence="3">The sequence shown here is derived from an EMBL/GenBank/DDBJ whole genome shotgun (WGS) entry which is preliminary data.</text>
</comment>
<feature type="coiled-coil region" evidence="1">
    <location>
        <begin position="46"/>
        <end position="83"/>
    </location>
</feature>
<gene>
    <name evidence="3" type="ORF">IWQ60_010190</name>
</gene>
<evidence type="ECO:0000256" key="2">
    <source>
        <dbReference type="SAM" id="MobiDB-lite"/>
    </source>
</evidence>
<proteinExistence type="predicted"/>
<feature type="compositionally biased region" description="Low complexity" evidence="2">
    <location>
        <begin position="16"/>
        <end position="38"/>
    </location>
</feature>
<dbReference type="EMBL" id="JANBPT010000943">
    <property type="protein sequence ID" value="KAJ1911333.1"/>
    <property type="molecule type" value="Genomic_DNA"/>
</dbReference>
<keyword evidence="1" id="KW-0175">Coiled coil</keyword>
<dbReference type="Proteomes" id="UP001150569">
    <property type="component" value="Unassembled WGS sequence"/>
</dbReference>
<sequence>MDPETPTRPAPYPKGAARVTRTSTARQATSTPTPSPATNCTILARLEALESDRASLQEALAQIQALTATLQSRNDQIADLESQVAALSQPAAPAPPLPGTMYANKAKLPAPQHHTAPRRRTPTDRDLAAAARHFTLPTGPTGYKYVVVPRAHRITQREVCKELRRMGLETSHILDVAFPSPSHVGLLTHCQYAPIVIDAFTRAKVVIDTTFDFLDPAHLSDPQFATFSHTQWAQTAASIHYTCCNPRHPPMQVTTFCYNQVHSDTTMTQ</sequence>
<evidence type="ECO:0000313" key="3">
    <source>
        <dbReference type="EMBL" id="KAJ1911333.1"/>
    </source>
</evidence>
<dbReference type="OrthoDB" id="2206543at2759"/>
<accession>A0A9W7ZM84</accession>